<dbReference type="Proteomes" id="UP001430637">
    <property type="component" value="Unassembled WGS sequence"/>
</dbReference>
<dbReference type="CDD" id="cd03801">
    <property type="entry name" value="GT4_PimA-like"/>
    <property type="match status" value="1"/>
</dbReference>
<dbReference type="RefSeq" id="WP_227620931.1">
    <property type="nucleotide sequence ID" value="NZ_JAJEQL010000011.1"/>
</dbReference>
<keyword evidence="2" id="KW-0328">Glycosyltransferase</keyword>
<comment type="caution">
    <text evidence="2">The sequence shown here is derived from an EMBL/GenBank/DDBJ whole genome shotgun (WGS) entry which is preliminary data.</text>
</comment>
<dbReference type="PANTHER" id="PTHR45947">
    <property type="entry name" value="SULFOQUINOVOSYL TRANSFERASE SQD2"/>
    <property type="match status" value="1"/>
</dbReference>
<dbReference type="EMBL" id="JAJEQL010000011">
    <property type="protein sequence ID" value="MCC2199362.1"/>
    <property type="molecule type" value="Genomic_DNA"/>
</dbReference>
<accession>A0ABS8F8C2</accession>
<organism evidence="2 3">
    <name type="scientific">Faecalibacterium butyricigenerans</name>
    <dbReference type="NCBI Taxonomy" id="1851427"/>
    <lineage>
        <taxon>Bacteria</taxon>
        <taxon>Bacillati</taxon>
        <taxon>Bacillota</taxon>
        <taxon>Clostridia</taxon>
        <taxon>Eubacteriales</taxon>
        <taxon>Oscillospiraceae</taxon>
        <taxon>Faecalibacterium</taxon>
    </lineage>
</organism>
<reference evidence="2" key="1">
    <citation type="submission" date="2021-10" db="EMBL/GenBank/DDBJ databases">
        <title>Anaerobic single-cell dispensing facilitates the cultivation of human gut bacteria.</title>
        <authorList>
            <person name="Afrizal A."/>
        </authorList>
    </citation>
    <scope>NUCLEOTIDE SEQUENCE</scope>
    <source>
        <strain evidence="2">CLA-AA-H233</strain>
    </source>
</reference>
<evidence type="ECO:0000313" key="3">
    <source>
        <dbReference type="Proteomes" id="UP001430637"/>
    </source>
</evidence>
<dbReference type="Pfam" id="PF16994">
    <property type="entry name" value="Glyco_trans_4_5"/>
    <property type="match status" value="1"/>
</dbReference>
<sequence length="540" mass="59178">MYSRYTTLQRAQLAKQEYLDTQDVFLAVYAPGRRASLEASLRDQLHRKFLLAEDLSSGSLGSARGVLLAKEDLSLMPTALSCFADALRSGADYVTSDAVFGYAGATALYHSPSFAACPGCALVSRELLLRCLAEARDPENPAELLTLAAKLSRNHVCLPLALAHYERDICAEDVWSMKGKRVFIMSHLLDMTGAPIVLVSAVPVLRSMGYEVVVLGPEDSGSMPLFLEAGAVVITRRGCVQSPLLWGLALCADFVLANTVVEARAVRALSGARVPVLWWLHDAFAGYPHIAHQIPKELGENIRVYSVGSHAANAMHSVRPEFNIRPLIYGLPDYASEKFAHYDLSYAGGRPLFATVGSFENRKGQDIFCKAIRLLPPETMKKASFLFVGKAAEPEMMDAVRSLTADCPDNVFYVKRLTRDEIKSLMAQCTCLVCASRDDPMPTFVTEGLIFGKPAIVSEHTGTAGLITEGVDGFVYEDDDPEKLAERLAWAIDHPEKLAAMRQACRDLYERHYSKQAFADGLKQAVRELTGESSLSLCQN</sequence>
<dbReference type="EC" id="2.4.-.-" evidence="2"/>
<dbReference type="SUPFAM" id="SSF53756">
    <property type="entry name" value="UDP-Glycosyltransferase/glycogen phosphorylase"/>
    <property type="match status" value="1"/>
</dbReference>
<evidence type="ECO:0000313" key="2">
    <source>
        <dbReference type="EMBL" id="MCC2199362.1"/>
    </source>
</evidence>
<dbReference type="PANTHER" id="PTHR45947:SF3">
    <property type="entry name" value="SULFOQUINOVOSYL TRANSFERASE SQD2"/>
    <property type="match status" value="1"/>
</dbReference>
<dbReference type="InterPro" id="IPR050194">
    <property type="entry name" value="Glycosyltransferase_grp1"/>
</dbReference>
<dbReference type="InterPro" id="IPR001296">
    <property type="entry name" value="Glyco_trans_1"/>
</dbReference>
<dbReference type="Gene3D" id="3.40.50.2000">
    <property type="entry name" value="Glycogen Phosphorylase B"/>
    <property type="match status" value="1"/>
</dbReference>
<evidence type="ECO:0000259" key="1">
    <source>
        <dbReference type="Pfam" id="PF00534"/>
    </source>
</evidence>
<dbReference type="InterPro" id="IPR041693">
    <property type="entry name" value="Glyco_trans_4_5"/>
</dbReference>
<gene>
    <name evidence="2" type="ORF">LKD23_06265</name>
</gene>
<name>A0ABS8F8C2_9FIRM</name>
<keyword evidence="2" id="KW-0808">Transferase</keyword>
<feature type="domain" description="Glycosyl transferase family 1" evidence="1">
    <location>
        <begin position="348"/>
        <end position="505"/>
    </location>
</feature>
<dbReference type="Pfam" id="PF00534">
    <property type="entry name" value="Glycos_transf_1"/>
    <property type="match status" value="1"/>
</dbReference>
<dbReference type="GO" id="GO:0016757">
    <property type="term" value="F:glycosyltransferase activity"/>
    <property type="evidence" value="ECO:0007669"/>
    <property type="project" value="UniProtKB-KW"/>
</dbReference>
<keyword evidence="3" id="KW-1185">Reference proteome</keyword>
<protein>
    <submittedName>
        <fullName evidence="2">Glycosyltransferase</fullName>
        <ecNumber evidence="2">2.4.-.-</ecNumber>
    </submittedName>
</protein>
<proteinExistence type="predicted"/>